<feature type="domain" description="DUF427" evidence="1">
    <location>
        <begin position="16"/>
        <end position="56"/>
    </location>
</feature>
<evidence type="ECO:0000259" key="1">
    <source>
        <dbReference type="Pfam" id="PF04248"/>
    </source>
</evidence>
<dbReference type="EMBL" id="ML213612">
    <property type="protein sequence ID" value="TFK36717.1"/>
    <property type="molecule type" value="Genomic_DNA"/>
</dbReference>
<keyword evidence="3" id="KW-1185">Reference proteome</keyword>
<dbReference type="InterPro" id="IPR007361">
    <property type="entry name" value="DUF427"/>
</dbReference>
<evidence type="ECO:0000313" key="3">
    <source>
        <dbReference type="Proteomes" id="UP000308652"/>
    </source>
</evidence>
<dbReference type="STRING" id="68775.A0A5C3LW01"/>
<dbReference type="Gene3D" id="2.170.150.40">
    <property type="entry name" value="Domain of unknown function (DUF427)"/>
    <property type="match status" value="2"/>
</dbReference>
<accession>A0A5C3LW01</accession>
<dbReference type="Pfam" id="PF04248">
    <property type="entry name" value="NTP_transf_9"/>
    <property type="match status" value="2"/>
</dbReference>
<dbReference type="InterPro" id="IPR038694">
    <property type="entry name" value="DUF427_sf"/>
</dbReference>
<dbReference type="PANTHER" id="PTHR34310:SF9">
    <property type="entry name" value="BLR5716 PROTEIN"/>
    <property type="match status" value="1"/>
</dbReference>
<gene>
    <name evidence="2" type="ORF">BDQ12DRAFT_654061</name>
</gene>
<evidence type="ECO:0000313" key="2">
    <source>
        <dbReference type="EMBL" id="TFK36717.1"/>
    </source>
</evidence>
<organism evidence="2 3">
    <name type="scientific">Crucibulum laeve</name>
    <dbReference type="NCBI Taxonomy" id="68775"/>
    <lineage>
        <taxon>Eukaryota</taxon>
        <taxon>Fungi</taxon>
        <taxon>Dikarya</taxon>
        <taxon>Basidiomycota</taxon>
        <taxon>Agaricomycotina</taxon>
        <taxon>Agaricomycetes</taxon>
        <taxon>Agaricomycetidae</taxon>
        <taxon>Agaricales</taxon>
        <taxon>Agaricineae</taxon>
        <taxon>Nidulariaceae</taxon>
        <taxon>Crucibulum</taxon>
    </lineage>
</organism>
<proteinExistence type="predicted"/>
<name>A0A5C3LW01_9AGAR</name>
<dbReference type="OrthoDB" id="18996at2759"/>
<feature type="domain" description="DUF427" evidence="1">
    <location>
        <begin position="129"/>
        <end position="221"/>
    </location>
</feature>
<dbReference type="Proteomes" id="UP000308652">
    <property type="component" value="Unassembled WGS sequence"/>
</dbReference>
<sequence length="238" mass="27640">MSFFPLPHIEDSPKRIRVYIAGVCIVDTRHAKLVWEHAHYPNYFFPEVDLPNWYLSIPTASPDVASYDLWIGLRGAPKTITRYLTGPLAGLFTIKFSDMDAWFEEDEQIYVHPRDPYKRVDVLQSSRHIRIEANGIEIANTRAPRLLFETGLPVRTYIAKTDCRLDLLEPSELTTECPYKGKANYYHVQLESGRFENVVWWYPNTTAECSLIRGYVAFYDEKVDVWVDSEKQEKPGSK</sequence>
<dbReference type="PANTHER" id="PTHR34310">
    <property type="entry name" value="DUF427 DOMAIN PROTEIN (AFU_ORTHOLOGUE AFUA_3G02220)"/>
    <property type="match status" value="1"/>
</dbReference>
<reference evidence="2 3" key="1">
    <citation type="journal article" date="2019" name="Nat. Ecol. Evol.">
        <title>Megaphylogeny resolves global patterns of mushroom evolution.</title>
        <authorList>
            <person name="Varga T."/>
            <person name="Krizsan K."/>
            <person name="Foldi C."/>
            <person name="Dima B."/>
            <person name="Sanchez-Garcia M."/>
            <person name="Sanchez-Ramirez S."/>
            <person name="Szollosi G.J."/>
            <person name="Szarkandi J.G."/>
            <person name="Papp V."/>
            <person name="Albert L."/>
            <person name="Andreopoulos W."/>
            <person name="Angelini C."/>
            <person name="Antonin V."/>
            <person name="Barry K.W."/>
            <person name="Bougher N.L."/>
            <person name="Buchanan P."/>
            <person name="Buyck B."/>
            <person name="Bense V."/>
            <person name="Catcheside P."/>
            <person name="Chovatia M."/>
            <person name="Cooper J."/>
            <person name="Damon W."/>
            <person name="Desjardin D."/>
            <person name="Finy P."/>
            <person name="Geml J."/>
            <person name="Haridas S."/>
            <person name="Hughes K."/>
            <person name="Justo A."/>
            <person name="Karasinski D."/>
            <person name="Kautmanova I."/>
            <person name="Kiss B."/>
            <person name="Kocsube S."/>
            <person name="Kotiranta H."/>
            <person name="LaButti K.M."/>
            <person name="Lechner B.E."/>
            <person name="Liimatainen K."/>
            <person name="Lipzen A."/>
            <person name="Lukacs Z."/>
            <person name="Mihaltcheva S."/>
            <person name="Morgado L.N."/>
            <person name="Niskanen T."/>
            <person name="Noordeloos M.E."/>
            <person name="Ohm R.A."/>
            <person name="Ortiz-Santana B."/>
            <person name="Ovrebo C."/>
            <person name="Racz N."/>
            <person name="Riley R."/>
            <person name="Savchenko A."/>
            <person name="Shiryaev A."/>
            <person name="Soop K."/>
            <person name="Spirin V."/>
            <person name="Szebenyi C."/>
            <person name="Tomsovsky M."/>
            <person name="Tulloss R.E."/>
            <person name="Uehling J."/>
            <person name="Grigoriev I.V."/>
            <person name="Vagvolgyi C."/>
            <person name="Papp T."/>
            <person name="Martin F.M."/>
            <person name="Miettinen O."/>
            <person name="Hibbett D.S."/>
            <person name="Nagy L.G."/>
        </authorList>
    </citation>
    <scope>NUCLEOTIDE SEQUENCE [LARGE SCALE GENOMIC DNA]</scope>
    <source>
        <strain evidence="2 3">CBS 166.37</strain>
    </source>
</reference>
<dbReference type="AlphaFoldDB" id="A0A5C3LW01"/>
<protein>
    <submittedName>
        <fullName evidence="2">DUF427-domain-containing protein</fullName>
    </submittedName>
</protein>